<dbReference type="InterPro" id="IPR033162">
    <property type="entry name" value="TBCD"/>
</dbReference>
<dbReference type="Pfam" id="PF12612">
    <property type="entry name" value="TFCD_C"/>
    <property type="match status" value="1"/>
</dbReference>
<name>A0AAV9B8G0_ACOGR</name>
<proteinExistence type="predicted"/>
<dbReference type="InterPro" id="IPR022577">
    <property type="entry name" value="TBCD_C"/>
</dbReference>
<evidence type="ECO:0000313" key="5">
    <source>
        <dbReference type="EMBL" id="KAK1272673.1"/>
    </source>
</evidence>
<reference evidence="5" key="2">
    <citation type="submission" date="2023-06" db="EMBL/GenBank/DDBJ databases">
        <authorList>
            <person name="Ma L."/>
            <person name="Liu K.-W."/>
            <person name="Li Z."/>
            <person name="Hsiao Y.-Y."/>
            <person name="Qi Y."/>
            <person name="Fu T."/>
            <person name="Tang G."/>
            <person name="Zhang D."/>
            <person name="Sun W.-H."/>
            <person name="Liu D.-K."/>
            <person name="Li Y."/>
            <person name="Chen G.-Z."/>
            <person name="Liu X.-D."/>
            <person name="Liao X.-Y."/>
            <person name="Jiang Y.-T."/>
            <person name="Yu X."/>
            <person name="Hao Y."/>
            <person name="Huang J."/>
            <person name="Zhao X.-W."/>
            <person name="Ke S."/>
            <person name="Chen Y.-Y."/>
            <person name="Wu W.-L."/>
            <person name="Hsu J.-L."/>
            <person name="Lin Y.-F."/>
            <person name="Huang M.-D."/>
            <person name="Li C.-Y."/>
            <person name="Huang L."/>
            <person name="Wang Z.-W."/>
            <person name="Zhao X."/>
            <person name="Zhong W.-Y."/>
            <person name="Peng D.-H."/>
            <person name="Ahmad S."/>
            <person name="Lan S."/>
            <person name="Zhang J.-S."/>
            <person name="Tsai W.-C."/>
            <person name="Van De Peer Y."/>
            <person name="Liu Z.-J."/>
        </authorList>
    </citation>
    <scope>NUCLEOTIDE SEQUENCE</scope>
    <source>
        <strain evidence="5">SCP</strain>
        <tissue evidence="5">Leaves</tissue>
    </source>
</reference>
<feature type="domain" description="Tubulin-folding cofactor D ARM repeats" evidence="4">
    <location>
        <begin position="300"/>
        <end position="453"/>
    </location>
</feature>
<dbReference type="GO" id="GO:0048487">
    <property type="term" value="F:beta-tubulin binding"/>
    <property type="evidence" value="ECO:0007669"/>
    <property type="project" value="InterPro"/>
</dbReference>
<sequence>MAEEETPVEVKDDEEHDSKEMFLQKYFLQEWTTIKSILDSIVSNGVVADLQSVHKIRSIMDKYQEQGQLIEPYLESIISPLMMIVRSKTIELGVVSDGIIEIIQPLCIIIYSSVTVCGYKSVIKFFPHQVSDLELAVSLLEKFHDAPSTTTLRHESTGEMETKCVILLWLYILVLIPFDISSVDTSIANSNYQGGSQPSPLVLKILGFSKDYLSSAGPMRKMAGLLLSRLLTRPDMQHGFNSFIEWTHGVLSSVSDDVVDQFRLPGVVEALAAIFKGRNRYLGENTSPNVIDRNASCIHDQYMDVSSTVQNASCVEEEDMDVPEIIEEIIELLLSGLRDSDTIVRWSAAKGIGRITARLTSALADDVLSSIIELFSPREGDGSWHGGCLALAELARRGLLLPVNFPKVVPLAVKALHYDVRKGPHSIGSHVRDAAAYVCWAFGRAYTFSDMKDQYIYHHKKKEIMSLFKMKQMEGEKIDDYLGRFSSKMLLIKACDYQQKLISGVVPGIEKARLYRGKGGEIMRSAVSRFIECTSVAHVSLTEKIKRSLLDTINENLRHPNNQIQSCAVEALKQFVPAYLDGSGDVIAVNMTSKYLELLDDPNVAARRGSALAIGALPFNLLASKWRDVLTKLCSSCRIEDNPDDRDAEARVNAVRALDDYSVDNRGDVGSWVREAAMDGLERCTYILCERTSVGFTRTPGADSLSRLSNNDAIVMENHLFDSNIATKMVVSGLVISAGGLQDSLRKTAITALLEYLHDPEIAKDNKRYTRESMLSVDLLCIIQQYKKCDRVIVPILKTIEILLSKKVFLNMEDHSTEFCAGLLDALVVELKGSKDFSKLYTGISILGYIASILEPIKFRAFSQLLTFLGHRYPKIRKASADQVYLVLLQNGNLVAEDRLDRALEVISETSWEGDVEDARCQRSQLYEMAGLEMVSSLKITNKPSEKKSRATADENEGYSSLVGYRGF</sequence>
<dbReference type="PROSITE" id="PS50077">
    <property type="entry name" value="HEAT_REPEAT"/>
    <property type="match status" value="1"/>
</dbReference>
<dbReference type="InterPro" id="IPR021133">
    <property type="entry name" value="HEAT_type_2"/>
</dbReference>
<dbReference type="InterPro" id="IPR016024">
    <property type="entry name" value="ARM-type_fold"/>
</dbReference>
<evidence type="ECO:0000313" key="6">
    <source>
        <dbReference type="Proteomes" id="UP001179952"/>
    </source>
</evidence>
<evidence type="ECO:0000259" key="3">
    <source>
        <dbReference type="Pfam" id="PF12612"/>
    </source>
</evidence>
<feature type="repeat" description="HEAT" evidence="2">
    <location>
        <begin position="329"/>
        <end position="366"/>
    </location>
</feature>
<dbReference type="Pfam" id="PF25767">
    <property type="entry name" value="ARM_TBCD_2nd"/>
    <property type="match status" value="1"/>
</dbReference>
<evidence type="ECO:0000256" key="1">
    <source>
        <dbReference type="ARBA" id="ARBA00023186"/>
    </source>
</evidence>
<dbReference type="GO" id="GO:0000226">
    <property type="term" value="P:microtubule cytoskeleton organization"/>
    <property type="evidence" value="ECO:0007669"/>
    <property type="project" value="TreeGrafter"/>
</dbReference>
<dbReference type="InterPro" id="IPR011989">
    <property type="entry name" value="ARM-like"/>
</dbReference>
<protein>
    <recommendedName>
        <fullName evidence="7">Tubulin-specific chaperone D</fullName>
    </recommendedName>
</protein>
<dbReference type="Pfam" id="PF23579">
    <property type="entry name" value="ARM_TBCD"/>
    <property type="match status" value="1"/>
</dbReference>
<comment type="caution">
    <text evidence="5">The sequence shown here is derived from an EMBL/GenBank/DDBJ whole genome shotgun (WGS) entry which is preliminary data.</text>
</comment>
<dbReference type="InterPro" id="IPR058033">
    <property type="entry name" value="ARM_TBCD_2nd"/>
</dbReference>
<evidence type="ECO:0008006" key="7">
    <source>
        <dbReference type="Google" id="ProtNLM"/>
    </source>
</evidence>
<gene>
    <name evidence="5" type="ORF">QJS04_geneDACA012360</name>
</gene>
<dbReference type="AlphaFoldDB" id="A0AAV9B8G0"/>
<keyword evidence="6" id="KW-1185">Reference proteome</keyword>
<dbReference type="SUPFAM" id="SSF48371">
    <property type="entry name" value="ARM repeat"/>
    <property type="match status" value="1"/>
</dbReference>
<dbReference type="GO" id="GO:0007021">
    <property type="term" value="P:tubulin complex assembly"/>
    <property type="evidence" value="ECO:0007669"/>
    <property type="project" value="InterPro"/>
</dbReference>
<feature type="domain" description="Tubulin-folding cofactor D C-terminal" evidence="3">
    <location>
        <begin position="719"/>
        <end position="839"/>
    </location>
</feature>
<dbReference type="PANTHER" id="PTHR12658:SF0">
    <property type="entry name" value="TUBULIN-SPECIFIC CHAPERONE D"/>
    <property type="match status" value="1"/>
</dbReference>
<evidence type="ECO:0000256" key="2">
    <source>
        <dbReference type="PROSITE-ProRule" id="PRU00103"/>
    </source>
</evidence>
<keyword evidence="1" id="KW-0143">Chaperone</keyword>
<accession>A0AAV9B8G0</accession>
<dbReference type="GO" id="GO:0005096">
    <property type="term" value="F:GTPase activator activity"/>
    <property type="evidence" value="ECO:0007669"/>
    <property type="project" value="InterPro"/>
</dbReference>
<dbReference type="EMBL" id="JAUJYN010000004">
    <property type="protein sequence ID" value="KAK1272673.1"/>
    <property type="molecule type" value="Genomic_DNA"/>
</dbReference>
<dbReference type="PANTHER" id="PTHR12658">
    <property type="entry name" value="BETA-TUBULIN COFACTOR D"/>
    <property type="match status" value="1"/>
</dbReference>
<reference evidence="5" key="1">
    <citation type="journal article" date="2023" name="Nat. Commun.">
        <title>Diploid and tetraploid genomes of Acorus and the evolution of monocots.</title>
        <authorList>
            <person name="Ma L."/>
            <person name="Liu K.W."/>
            <person name="Li Z."/>
            <person name="Hsiao Y.Y."/>
            <person name="Qi Y."/>
            <person name="Fu T."/>
            <person name="Tang G.D."/>
            <person name="Zhang D."/>
            <person name="Sun W.H."/>
            <person name="Liu D.K."/>
            <person name="Li Y."/>
            <person name="Chen G.Z."/>
            <person name="Liu X.D."/>
            <person name="Liao X.Y."/>
            <person name="Jiang Y.T."/>
            <person name="Yu X."/>
            <person name="Hao Y."/>
            <person name="Huang J."/>
            <person name="Zhao X.W."/>
            <person name="Ke S."/>
            <person name="Chen Y.Y."/>
            <person name="Wu W.L."/>
            <person name="Hsu J.L."/>
            <person name="Lin Y.F."/>
            <person name="Huang M.D."/>
            <person name="Li C.Y."/>
            <person name="Huang L."/>
            <person name="Wang Z.W."/>
            <person name="Zhao X."/>
            <person name="Zhong W.Y."/>
            <person name="Peng D.H."/>
            <person name="Ahmad S."/>
            <person name="Lan S."/>
            <person name="Zhang J.S."/>
            <person name="Tsai W.C."/>
            <person name="Van de Peer Y."/>
            <person name="Liu Z.J."/>
        </authorList>
    </citation>
    <scope>NUCLEOTIDE SEQUENCE</scope>
    <source>
        <strain evidence="5">SCP</strain>
    </source>
</reference>
<dbReference type="Gene3D" id="1.25.10.10">
    <property type="entry name" value="Leucine-rich Repeat Variant"/>
    <property type="match status" value="2"/>
</dbReference>
<dbReference type="Proteomes" id="UP001179952">
    <property type="component" value="Unassembled WGS sequence"/>
</dbReference>
<organism evidence="5 6">
    <name type="scientific">Acorus gramineus</name>
    <name type="common">Dwarf sweet flag</name>
    <dbReference type="NCBI Taxonomy" id="55184"/>
    <lineage>
        <taxon>Eukaryota</taxon>
        <taxon>Viridiplantae</taxon>
        <taxon>Streptophyta</taxon>
        <taxon>Embryophyta</taxon>
        <taxon>Tracheophyta</taxon>
        <taxon>Spermatophyta</taxon>
        <taxon>Magnoliopsida</taxon>
        <taxon>Liliopsida</taxon>
        <taxon>Acoraceae</taxon>
        <taxon>Acorus</taxon>
    </lineage>
</organism>
<evidence type="ECO:0000259" key="4">
    <source>
        <dbReference type="Pfam" id="PF25767"/>
    </source>
</evidence>
<dbReference type="GO" id="GO:0007023">
    <property type="term" value="P:post-chaperonin tubulin folding pathway"/>
    <property type="evidence" value="ECO:0007669"/>
    <property type="project" value="InterPro"/>
</dbReference>